<comment type="caution">
    <text evidence="3">The sequence shown here is derived from an EMBL/GenBank/DDBJ whole genome shotgun (WGS) entry which is preliminary data.</text>
</comment>
<feature type="transmembrane region" description="Helical" evidence="2">
    <location>
        <begin position="243"/>
        <end position="266"/>
    </location>
</feature>
<dbReference type="InterPro" id="IPR051082">
    <property type="entry name" value="Pentapeptide-BTB/POZ_domain"/>
</dbReference>
<feature type="transmembrane region" description="Helical" evidence="2">
    <location>
        <begin position="176"/>
        <end position="196"/>
    </location>
</feature>
<feature type="transmembrane region" description="Helical" evidence="2">
    <location>
        <begin position="310"/>
        <end position="326"/>
    </location>
</feature>
<feature type="compositionally biased region" description="Polar residues" evidence="1">
    <location>
        <begin position="691"/>
        <end position="703"/>
    </location>
</feature>
<feature type="region of interest" description="Disordered" evidence="1">
    <location>
        <begin position="674"/>
        <end position="743"/>
    </location>
</feature>
<dbReference type="PANTHER" id="PTHR14136:SF17">
    <property type="entry name" value="BTB_POZ DOMAIN-CONTAINING PROTEIN KCTD9"/>
    <property type="match status" value="1"/>
</dbReference>
<keyword evidence="2" id="KW-0472">Membrane</keyword>
<evidence type="ECO:0000313" key="3">
    <source>
        <dbReference type="EMBL" id="TWT65429.1"/>
    </source>
</evidence>
<keyword evidence="2" id="KW-0812">Transmembrane</keyword>
<dbReference type="OrthoDB" id="227009at2"/>
<organism evidence="3 4">
    <name type="scientific">Posidoniimonas polymericola</name>
    <dbReference type="NCBI Taxonomy" id="2528002"/>
    <lineage>
        <taxon>Bacteria</taxon>
        <taxon>Pseudomonadati</taxon>
        <taxon>Planctomycetota</taxon>
        <taxon>Planctomycetia</taxon>
        <taxon>Pirellulales</taxon>
        <taxon>Lacipirellulaceae</taxon>
        <taxon>Posidoniimonas</taxon>
    </lineage>
</organism>
<name>A0A5C5XS05_9BACT</name>
<dbReference type="Gene3D" id="2.160.20.80">
    <property type="entry name" value="E3 ubiquitin-protein ligase SopA"/>
    <property type="match status" value="3"/>
</dbReference>
<dbReference type="AlphaFoldDB" id="A0A5C5XS05"/>
<gene>
    <name evidence="3" type="primary">pipB2</name>
    <name evidence="3" type="ORF">Pla123a_48970</name>
</gene>
<evidence type="ECO:0000313" key="4">
    <source>
        <dbReference type="Proteomes" id="UP000318478"/>
    </source>
</evidence>
<dbReference type="RefSeq" id="WP_146591898.1">
    <property type="nucleotide sequence ID" value="NZ_SJPO01000019.1"/>
</dbReference>
<reference evidence="3 4" key="1">
    <citation type="submission" date="2019-02" db="EMBL/GenBank/DDBJ databases">
        <title>Deep-cultivation of Planctomycetes and their phenomic and genomic characterization uncovers novel biology.</title>
        <authorList>
            <person name="Wiegand S."/>
            <person name="Jogler M."/>
            <person name="Boedeker C."/>
            <person name="Pinto D."/>
            <person name="Vollmers J."/>
            <person name="Rivas-Marin E."/>
            <person name="Kohn T."/>
            <person name="Peeters S.H."/>
            <person name="Heuer A."/>
            <person name="Rast P."/>
            <person name="Oberbeckmann S."/>
            <person name="Bunk B."/>
            <person name="Jeske O."/>
            <person name="Meyerdierks A."/>
            <person name="Storesund J.E."/>
            <person name="Kallscheuer N."/>
            <person name="Luecker S."/>
            <person name="Lage O.M."/>
            <person name="Pohl T."/>
            <person name="Merkel B.J."/>
            <person name="Hornburger P."/>
            <person name="Mueller R.-W."/>
            <person name="Bruemmer F."/>
            <person name="Labrenz M."/>
            <person name="Spormann A.M."/>
            <person name="Op Den Camp H."/>
            <person name="Overmann J."/>
            <person name="Amann R."/>
            <person name="Jetten M.S.M."/>
            <person name="Mascher T."/>
            <person name="Medema M.H."/>
            <person name="Devos D.P."/>
            <person name="Kaster A.-K."/>
            <person name="Ovreas L."/>
            <person name="Rohde M."/>
            <person name="Galperin M.Y."/>
            <person name="Jogler C."/>
        </authorList>
    </citation>
    <scope>NUCLEOTIDE SEQUENCE [LARGE SCALE GENOMIC DNA]</scope>
    <source>
        <strain evidence="3 4">Pla123a</strain>
    </source>
</reference>
<keyword evidence="4" id="KW-1185">Reference proteome</keyword>
<dbReference type="SUPFAM" id="SSF141571">
    <property type="entry name" value="Pentapeptide repeat-like"/>
    <property type="match status" value="3"/>
</dbReference>
<keyword evidence="2" id="KW-1133">Transmembrane helix</keyword>
<dbReference type="PANTHER" id="PTHR14136">
    <property type="entry name" value="BTB_POZ DOMAIN-CONTAINING PROTEIN KCTD9"/>
    <property type="match status" value="1"/>
</dbReference>
<evidence type="ECO:0000256" key="1">
    <source>
        <dbReference type="SAM" id="MobiDB-lite"/>
    </source>
</evidence>
<dbReference type="InterPro" id="IPR001646">
    <property type="entry name" value="5peptide_repeat"/>
</dbReference>
<accession>A0A5C5XS05</accession>
<proteinExistence type="predicted"/>
<protein>
    <submittedName>
        <fullName evidence="3">Secreted effector protein pipB2</fullName>
    </submittedName>
</protein>
<feature type="transmembrane region" description="Helical" evidence="2">
    <location>
        <begin position="132"/>
        <end position="156"/>
    </location>
</feature>
<dbReference type="Proteomes" id="UP000318478">
    <property type="component" value="Unassembled WGS sequence"/>
</dbReference>
<evidence type="ECO:0000256" key="2">
    <source>
        <dbReference type="SAM" id="Phobius"/>
    </source>
</evidence>
<dbReference type="Pfam" id="PF00805">
    <property type="entry name" value="Pentapeptide"/>
    <property type="match status" value="3"/>
</dbReference>
<feature type="transmembrane region" description="Helical" evidence="2">
    <location>
        <begin position="278"/>
        <end position="298"/>
    </location>
</feature>
<dbReference type="EMBL" id="SJPO01000019">
    <property type="protein sequence ID" value="TWT65429.1"/>
    <property type="molecule type" value="Genomic_DNA"/>
</dbReference>
<sequence>MPRFGRPPQPLHVPLALRGADAIAEHRRQFPDQPLQLRCADLSGAILAGADLSGADLRGATLDGARLDGARLHNARLREASLRDCVLTGAKGLIAGQLAGTDLTGAELPENISIERLEEAARCGDTADFARAIFMWMVGGCAFVWLMLISTTQLQLLTNDGVVSLPVFDVDAPSELFFLLGPFLVIGVYCYLHVYLQRIWDVLGRLPAVFPDGEPIDRKTHGWMVLGLVRWQWRQLRDRPRMFVSQTLLSVLLAWGLGPITVYSVWRQCAIRHDMPQSMVQAVACAAIAYVAVGSVLAARGAFTLRRNRLAHAGQWVIALIVLLGMRELTHRTFEGRTDLSWLNAKVVHFHPTDRTPKWGRTKRELQNEYQDGAPFYSLNFRGERDPGFTPAFDARLVDLGKRWREAYAEFSGPLLREARLEGCCFKHSDLSSADLSGSRWKNAHLEEVDLTQANLQLADFEAARFADVHFIGASAQGANFTDVTCRGLVAMGAEFHDAIFLRFRMDDEAPPADLRKAVFDDAVMNFCVLEKARLQGASLRKAQLHEARLAHADLSGADLRGADLSGADLRGASLKGARLEGANLGGAWFGQTTLAYRHLRSTLTTLLDDADLSGATGLTNEMIAAAMYNDATRWDNRPPTMQVAQNEQKRTPAGYAAPRVAQNVAPSAGPSYRLFDAPEVDGHEPPPQATLGTPSLMEQMTLESPPPADESGELSFPTTGLPEIKLSPVEAATDWPSEPWPE</sequence>